<keyword evidence="2" id="KW-1185">Reference proteome</keyword>
<organism evidence="1 2">
    <name type="scientific">Helianthus annuus</name>
    <name type="common">Common sunflower</name>
    <dbReference type="NCBI Taxonomy" id="4232"/>
    <lineage>
        <taxon>Eukaryota</taxon>
        <taxon>Viridiplantae</taxon>
        <taxon>Streptophyta</taxon>
        <taxon>Embryophyta</taxon>
        <taxon>Tracheophyta</taxon>
        <taxon>Spermatophyta</taxon>
        <taxon>Magnoliopsida</taxon>
        <taxon>eudicotyledons</taxon>
        <taxon>Gunneridae</taxon>
        <taxon>Pentapetalae</taxon>
        <taxon>asterids</taxon>
        <taxon>campanulids</taxon>
        <taxon>Asterales</taxon>
        <taxon>Asteraceae</taxon>
        <taxon>Asteroideae</taxon>
        <taxon>Heliantheae alliance</taxon>
        <taxon>Heliantheae</taxon>
        <taxon>Helianthus</taxon>
    </lineage>
</organism>
<sequence>MAASNSAAPQTSFTGNLTFTIEESDVINFFKDAAEVVEVR</sequence>
<name>A0A9K3NF43_HELAN</name>
<protein>
    <recommendedName>
        <fullName evidence="3">Nucleotide-binding alpha-beta plait domain-containing protein</fullName>
    </recommendedName>
</protein>
<reference evidence="1" key="2">
    <citation type="submission" date="2020-06" db="EMBL/GenBank/DDBJ databases">
        <title>Helianthus annuus Genome sequencing and assembly Release 2.</title>
        <authorList>
            <person name="Gouzy J."/>
            <person name="Langlade N."/>
            <person name="Munos S."/>
        </authorList>
    </citation>
    <scope>NUCLEOTIDE SEQUENCE</scope>
    <source>
        <tissue evidence="1">Leaves</tissue>
    </source>
</reference>
<accession>A0A9K3NF43</accession>
<evidence type="ECO:0008006" key="3">
    <source>
        <dbReference type="Google" id="ProtNLM"/>
    </source>
</evidence>
<proteinExistence type="predicted"/>
<reference evidence="1" key="1">
    <citation type="journal article" date="2017" name="Nature">
        <title>The sunflower genome provides insights into oil metabolism, flowering and Asterid evolution.</title>
        <authorList>
            <person name="Badouin H."/>
            <person name="Gouzy J."/>
            <person name="Grassa C.J."/>
            <person name="Murat F."/>
            <person name="Staton S.E."/>
            <person name="Cottret L."/>
            <person name="Lelandais-Briere C."/>
            <person name="Owens G.L."/>
            <person name="Carrere S."/>
            <person name="Mayjonade B."/>
            <person name="Legrand L."/>
            <person name="Gill N."/>
            <person name="Kane N.C."/>
            <person name="Bowers J.E."/>
            <person name="Hubner S."/>
            <person name="Bellec A."/>
            <person name="Berard A."/>
            <person name="Berges H."/>
            <person name="Blanchet N."/>
            <person name="Boniface M.C."/>
            <person name="Brunel D."/>
            <person name="Catrice O."/>
            <person name="Chaidir N."/>
            <person name="Claudel C."/>
            <person name="Donnadieu C."/>
            <person name="Faraut T."/>
            <person name="Fievet G."/>
            <person name="Helmstetter N."/>
            <person name="King M."/>
            <person name="Knapp S.J."/>
            <person name="Lai Z."/>
            <person name="Le Paslier M.C."/>
            <person name="Lippi Y."/>
            <person name="Lorenzon L."/>
            <person name="Mandel J.R."/>
            <person name="Marage G."/>
            <person name="Marchand G."/>
            <person name="Marquand E."/>
            <person name="Bret-Mestries E."/>
            <person name="Morien E."/>
            <person name="Nambeesan S."/>
            <person name="Nguyen T."/>
            <person name="Pegot-Espagnet P."/>
            <person name="Pouilly N."/>
            <person name="Raftis F."/>
            <person name="Sallet E."/>
            <person name="Schiex T."/>
            <person name="Thomas J."/>
            <person name="Vandecasteele C."/>
            <person name="Vares D."/>
            <person name="Vear F."/>
            <person name="Vautrin S."/>
            <person name="Crespi M."/>
            <person name="Mangin B."/>
            <person name="Burke J.M."/>
            <person name="Salse J."/>
            <person name="Munos S."/>
            <person name="Vincourt P."/>
            <person name="Rieseberg L.H."/>
            <person name="Langlade N.B."/>
        </authorList>
    </citation>
    <scope>NUCLEOTIDE SEQUENCE</scope>
    <source>
        <tissue evidence="1">Leaves</tissue>
    </source>
</reference>
<dbReference type="Proteomes" id="UP000215914">
    <property type="component" value="Unassembled WGS sequence"/>
</dbReference>
<dbReference type="AlphaFoldDB" id="A0A9K3NF43"/>
<dbReference type="EMBL" id="MNCJ02000322">
    <property type="protein sequence ID" value="KAF5798172.1"/>
    <property type="molecule type" value="Genomic_DNA"/>
</dbReference>
<gene>
    <name evidence="1" type="ORF">HanXRQr2_Chr07g0289701</name>
</gene>
<evidence type="ECO:0000313" key="2">
    <source>
        <dbReference type="Proteomes" id="UP000215914"/>
    </source>
</evidence>
<dbReference type="Gramene" id="mRNA:HanXRQr2_Chr07g0289701">
    <property type="protein sequence ID" value="mRNA:HanXRQr2_Chr07g0289701"/>
    <property type="gene ID" value="HanXRQr2_Chr07g0289701"/>
</dbReference>
<evidence type="ECO:0000313" key="1">
    <source>
        <dbReference type="EMBL" id="KAF5798172.1"/>
    </source>
</evidence>
<comment type="caution">
    <text evidence="1">The sequence shown here is derived from an EMBL/GenBank/DDBJ whole genome shotgun (WGS) entry which is preliminary data.</text>
</comment>